<feature type="compositionally biased region" description="Basic residues" evidence="1">
    <location>
        <begin position="59"/>
        <end position="75"/>
    </location>
</feature>
<dbReference type="AlphaFoldDB" id="A0A183SUG1"/>
<dbReference type="WBParaSite" id="SSLN_0000815801-mRNA-1">
    <property type="protein sequence ID" value="SSLN_0000815801-mRNA-1"/>
    <property type="gene ID" value="SSLN_0000815801"/>
</dbReference>
<dbReference type="Proteomes" id="UP000275846">
    <property type="component" value="Unassembled WGS sequence"/>
</dbReference>
<reference evidence="2 3" key="2">
    <citation type="submission" date="2018-11" db="EMBL/GenBank/DDBJ databases">
        <authorList>
            <consortium name="Pathogen Informatics"/>
        </authorList>
    </citation>
    <scope>NUCLEOTIDE SEQUENCE [LARGE SCALE GENOMIC DNA]</scope>
    <source>
        <strain evidence="2 3">NST_G2</strain>
    </source>
</reference>
<sequence length="670" mass="74378">MLSSLCFEQVNSPNYPMVTLPLFWRFGSTWKLGLDLHAAAEEDRDPLFAPDEPTARVVLRRRKRQQKRGTSRRKSTPPSGGGIQEELALALPTALGQPLTLKGAQLSSYARLFSRQPGFPTTAAERYERMPSIPPLPLPPPSHRSLESEHKLLAQLQKLFRSRYAKLKEIPSLCEASEDDTTGAGQADEEETRTVVTYISLTDQNPQAESKGCHLLEGKLKQGSEGVRAGGKCVLANTKGVRLRIPARHEEQQQHIRWKDLALEARVAEGSVRQMLVSPSLPTTCVGDQKRGIEGSKRCISSDLTNKHHKAHLGSARRSNFTCPAELNSQLTTTPREDRHRMQIQQIKRLIASQRRCHKWFFTLYEFDKPENAEETAKLESSLFDIIINRLHWIYALSVSDLFIPSGRETGPTMEAHSSPHDNTILTKFAVTPQQVDQRLRFKVRRLSRRSLGNHTNHATQELDRQCHLNRHHHHCSTGGESRKRSDPACNLFSYSLLRNQLSSSGNHSLERVSHDDPLLVSPTPLASPLPLSTGTTCVHYAMFSLLSPHNPGQLIDGGVARRAGGGGASIANKVYCLDCDRNMIGGSSIVGSSDLGGSSRRRLKCSSSEDRLICTSRSAARAQALATAETTICYAMSRSVEFCSTLRQLRSEKTGQFAGRMTQSISCNS</sequence>
<dbReference type="OrthoDB" id="6263821at2759"/>
<evidence type="ECO:0000313" key="4">
    <source>
        <dbReference type="WBParaSite" id="SSLN_0000815801-mRNA-1"/>
    </source>
</evidence>
<protein>
    <submittedName>
        <fullName evidence="4">Protein kinase domain-containing protein</fullName>
    </submittedName>
</protein>
<name>A0A183SUG1_SCHSO</name>
<evidence type="ECO:0000313" key="3">
    <source>
        <dbReference type="Proteomes" id="UP000275846"/>
    </source>
</evidence>
<gene>
    <name evidence="2" type="ORF">SSLN_LOCUS7859</name>
</gene>
<evidence type="ECO:0000256" key="1">
    <source>
        <dbReference type="SAM" id="MobiDB-lite"/>
    </source>
</evidence>
<dbReference type="EMBL" id="UYSU01034347">
    <property type="protein sequence ID" value="VDL94244.1"/>
    <property type="molecule type" value="Genomic_DNA"/>
</dbReference>
<proteinExistence type="predicted"/>
<reference evidence="4" key="1">
    <citation type="submission" date="2016-06" db="UniProtKB">
        <authorList>
            <consortium name="WormBaseParasite"/>
        </authorList>
    </citation>
    <scope>IDENTIFICATION</scope>
</reference>
<keyword evidence="3" id="KW-1185">Reference proteome</keyword>
<organism evidence="4">
    <name type="scientific">Schistocephalus solidus</name>
    <name type="common">Tapeworm</name>
    <dbReference type="NCBI Taxonomy" id="70667"/>
    <lineage>
        <taxon>Eukaryota</taxon>
        <taxon>Metazoa</taxon>
        <taxon>Spiralia</taxon>
        <taxon>Lophotrochozoa</taxon>
        <taxon>Platyhelminthes</taxon>
        <taxon>Cestoda</taxon>
        <taxon>Eucestoda</taxon>
        <taxon>Diphyllobothriidea</taxon>
        <taxon>Diphyllobothriidae</taxon>
        <taxon>Schistocephalus</taxon>
    </lineage>
</organism>
<evidence type="ECO:0000313" key="2">
    <source>
        <dbReference type="EMBL" id="VDL94244.1"/>
    </source>
</evidence>
<accession>A0A183SUG1</accession>
<feature type="region of interest" description="Disordered" evidence="1">
    <location>
        <begin position="59"/>
        <end position="83"/>
    </location>
</feature>